<sequence length="68" mass="7835">MRMLMLPLCLIAGFGVGQLIKNHWNDPATWGNMSCTELVEVQDTSYYNQEAKDMAFSIYEEKCLTKQQ</sequence>
<protein>
    <submittedName>
        <fullName evidence="1">Uncharacterized protein</fullName>
    </submittedName>
</protein>
<dbReference type="RefSeq" id="YP_007007929.1">
    <property type="nucleotide sequence ID" value="NC_019529.1"/>
</dbReference>
<dbReference type="GeneID" id="14013372"/>
<gene>
    <name evidence="1" type="ORF">pVp-1_0106</name>
</gene>
<dbReference type="Proteomes" id="UP000007520">
    <property type="component" value="Segment"/>
</dbReference>
<accession>H6WXJ7</accession>
<keyword evidence="2" id="KW-1185">Reference proteome</keyword>
<name>H6WXJ7_9CAUD</name>
<organism evidence="1 2">
    <name type="scientific">Vibrio phage pVp-1</name>
    <dbReference type="NCBI Taxonomy" id="1150989"/>
    <lineage>
        <taxon>Viruses</taxon>
        <taxon>Duplodnaviria</taxon>
        <taxon>Heunggongvirae</taxon>
        <taxon>Uroviricota</taxon>
        <taxon>Caudoviricetes</taxon>
        <taxon>Demerecviridae</taxon>
        <taxon>Ermolyevavirinae</taxon>
        <taxon>Vipunavirus</taxon>
        <taxon>Vipunavirus pVp1</taxon>
    </lineage>
</organism>
<dbReference type="EMBL" id="JQ340389">
    <property type="protein sequence ID" value="AFB83963.1"/>
    <property type="molecule type" value="Genomic_DNA"/>
</dbReference>
<reference evidence="1 2" key="1">
    <citation type="journal article" date="2012" name="J. Virol.">
        <title>Complete Genome Sequence of a Novel Marine Siphovirus, pVp-1, Infecting Vibrio parahaemolyticus.</title>
        <authorList>
            <person name="Kim J.H."/>
            <person name="Jun J.W."/>
            <person name="Choresca C.H."/>
            <person name="Shin S.P."/>
            <person name="Han J.E."/>
            <person name="Park S.C."/>
        </authorList>
    </citation>
    <scope>NUCLEOTIDE SEQUENCE [LARGE SCALE GENOMIC DNA]</scope>
</reference>
<evidence type="ECO:0000313" key="1">
    <source>
        <dbReference type="EMBL" id="AFB83963.1"/>
    </source>
</evidence>
<evidence type="ECO:0000313" key="2">
    <source>
        <dbReference type="Proteomes" id="UP000007520"/>
    </source>
</evidence>
<dbReference type="KEGG" id="vg:14013372"/>
<proteinExistence type="predicted"/>